<dbReference type="AlphaFoldDB" id="A0AAD1X9N1"/>
<evidence type="ECO:0000256" key="1">
    <source>
        <dbReference type="SAM" id="Coils"/>
    </source>
</evidence>
<evidence type="ECO:0000256" key="2">
    <source>
        <dbReference type="SAM" id="MobiDB-lite"/>
    </source>
</evidence>
<dbReference type="Proteomes" id="UP001295684">
    <property type="component" value="Unassembled WGS sequence"/>
</dbReference>
<evidence type="ECO:0000313" key="3">
    <source>
        <dbReference type="EMBL" id="CAI2368289.1"/>
    </source>
</evidence>
<feature type="region of interest" description="Disordered" evidence="2">
    <location>
        <begin position="1"/>
        <end position="41"/>
    </location>
</feature>
<sequence length="470" mass="53923">MGCFPGKQTAPLHFLSTSNNSESEERSENKENEESKEDPQHPIIVNVLNVYKKLRHKAEAHRTTLELYSKVQNNIFCTRVFQIYNCLVSLKVQLDSNDPEKLEIKYTFQNSDEEIKSNFEHENQHNCQFNNQICNKVCKEEYDRLGKELGELLEKSKQMIQKKKELQIRQTENSDTRSKKEYSKLPKNEYNTLINLEGKAQPEECKYLGSEELNNPPISHVSESKISYELNLLSQFQELNSELWRSQCELITFRTSDQHTHFHLDLDLTEYYDCLLLGVMNNLGMSGCFVQKLTVSEPDKYSFTAVKLLLVSGFPLRVNNLVVKSSLSTFKDTDKYLGWILKGGYRVPEIDLDSMMIGNKWFKKFLPAVRMSLKIGFYLCYVCIEEVPDFTYAMNGCTIKEITFSGGALTDPSEPGKLLGGFDNLVHGLSRSEDTVQSLKAISILSIPCYDSLAKVLQKYGVGHVNLYFS</sequence>
<reference evidence="3" key="1">
    <citation type="submission" date="2023-07" db="EMBL/GenBank/DDBJ databases">
        <authorList>
            <consortium name="AG Swart"/>
            <person name="Singh M."/>
            <person name="Singh A."/>
            <person name="Seah K."/>
            <person name="Emmerich C."/>
        </authorList>
    </citation>
    <scope>NUCLEOTIDE SEQUENCE</scope>
    <source>
        <strain evidence="3">DP1</strain>
    </source>
</reference>
<organism evidence="3 4">
    <name type="scientific">Euplotes crassus</name>
    <dbReference type="NCBI Taxonomy" id="5936"/>
    <lineage>
        <taxon>Eukaryota</taxon>
        <taxon>Sar</taxon>
        <taxon>Alveolata</taxon>
        <taxon>Ciliophora</taxon>
        <taxon>Intramacronucleata</taxon>
        <taxon>Spirotrichea</taxon>
        <taxon>Hypotrichia</taxon>
        <taxon>Euplotida</taxon>
        <taxon>Euplotidae</taxon>
        <taxon>Moneuplotes</taxon>
    </lineage>
</organism>
<comment type="caution">
    <text evidence="3">The sequence shown here is derived from an EMBL/GenBank/DDBJ whole genome shotgun (WGS) entry which is preliminary data.</text>
</comment>
<accession>A0AAD1X9N1</accession>
<proteinExistence type="predicted"/>
<keyword evidence="4" id="KW-1185">Reference proteome</keyword>
<name>A0AAD1X9N1_EUPCR</name>
<evidence type="ECO:0000313" key="4">
    <source>
        <dbReference type="Proteomes" id="UP001295684"/>
    </source>
</evidence>
<dbReference type="EMBL" id="CAMPGE010009421">
    <property type="protein sequence ID" value="CAI2368289.1"/>
    <property type="molecule type" value="Genomic_DNA"/>
</dbReference>
<keyword evidence="1" id="KW-0175">Coiled coil</keyword>
<feature type="coiled-coil region" evidence="1">
    <location>
        <begin position="135"/>
        <end position="169"/>
    </location>
</feature>
<feature type="compositionally biased region" description="Basic and acidic residues" evidence="2">
    <location>
        <begin position="23"/>
        <end position="40"/>
    </location>
</feature>
<gene>
    <name evidence="3" type="ORF">ECRASSUSDP1_LOCUS9580</name>
</gene>
<protein>
    <submittedName>
        <fullName evidence="3">Uncharacterized protein</fullName>
    </submittedName>
</protein>